<dbReference type="AlphaFoldDB" id="A0A369K0P8"/>
<dbReference type="Proteomes" id="UP000076154">
    <property type="component" value="Unassembled WGS sequence"/>
</dbReference>
<organism evidence="3 4">
    <name type="scientific">Hypsizygus marmoreus</name>
    <name type="common">White beech mushroom</name>
    <name type="synonym">Agaricus marmoreus</name>
    <dbReference type="NCBI Taxonomy" id="39966"/>
    <lineage>
        <taxon>Eukaryota</taxon>
        <taxon>Fungi</taxon>
        <taxon>Dikarya</taxon>
        <taxon>Basidiomycota</taxon>
        <taxon>Agaricomycotina</taxon>
        <taxon>Agaricomycetes</taxon>
        <taxon>Agaricomycetidae</taxon>
        <taxon>Agaricales</taxon>
        <taxon>Tricholomatineae</taxon>
        <taxon>Lyophyllaceae</taxon>
        <taxon>Hypsizygus</taxon>
    </lineage>
</organism>
<feature type="compositionally biased region" description="Polar residues" evidence="1">
    <location>
        <begin position="291"/>
        <end position="302"/>
    </location>
</feature>
<dbReference type="STRING" id="39966.A0A369K0P8"/>
<feature type="transmembrane region" description="Helical" evidence="2">
    <location>
        <begin position="247"/>
        <end position="267"/>
    </location>
</feature>
<keyword evidence="2" id="KW-0812">Transmembrane</keyword>
<feature type="region of interest" description="Disordered" evidence="1">
    <location>
        <begin position="282"/>
        <end position="316"/>
    </location>
</feature>
<feature type="transmembrane region" description="Helical" evidence="2">
    <location>
        <begin position="47"/>
        <end position="67"/>
    </location>
</feature>
<proteinExistence type="predicted"/>
<dbReference type="OrthoDB" id="2988301at2759"/>
<keyword evidence="2" id="KW-1133">Transmembrane helix</keyword>
<sequence>MDGHHYRNHSLVQAFVALQIIGGSAFVLVVLSAFVAQRRGGSRHPTFFSFCFSWIIFCISYALLSFAGQQVAVPGPDHGLCVVQAALVYAAPPLAGSATVSLVTHLMLNVLSALSESPMKRRSSMMSVILVLVPWITWVAVLVGVLLFGVHHPDLVGLSPNGTFCALVKTSLPKLTSVWATIASTVLFSQEVIVAVLLYRNRDIISGFGQSIAMAIRIGVFTIMGIAAIAVALVFTVTEKRGVQFDVLLASIPLSAAVIFGSQWDLLRVWMFWKPYDADSEPAQRSEHSVVLSTVDSSQTDLSAPRHLPSTDREPV</sequence>
<keyword evidence="2" id="KW-0472">Membrane</keyword>
<protein>
    <recommendedName>
        <fullName evidence="5">G-protein coupled receptors family 1 profile domain-containing protein</fullName>
    </recommendedName>
</protein>
<feature type="transmembrane region" description="Helical" evidence="2">
    <location>
        <begin position="178"/>
        <end position="199"/>
    </location>
</feature>
<feature type="transmembrane region" description="Helical" evidence="2">
    <location>
        <begin position="211"/>
        <end position="235"/>
    </location>
</feature>
<comment type="caution">
    <text evidence="3">The sequence shown here is derived from an EMBL/GenBank/DDBJ whole genome shotgun (WGS) entry which is preliminary data.</text>
</comment>
<feature type="transmembrane region" description="Helical" evidence="2">
    <location>
        <begin position="12"/>
        <end position="35"/>
    </location>
</feature>
<name>A0A369K0P8_HYPMA</name>
<feature type="transmembrane region" description="Helical" evidence="2">
    <location>
        <begin position="87"/>
        <end position="108"/>
    </location>
</feature>
<gene>
    <name evidence="3" type="ORF">Hypma_003850</name>
</gene>
<evidence type="ECO:0008006" key="5">
    <source>
        <dbReference type="Google" id="ProtNLM"/>
    </source>
</evidence>
<dbReference type="InParanoid" id="A0A369K0P8"/>
<evidence type="ECO:0000313" key="3">
    <source>
        <dbReference type="EMBL" id="RDB27558.1"/>
    </source>
</evidence>
<feature type="transmembrane region" description="Helical" evidence="2">
    <location>
        <begin position="128"/>
        <end position="150"/>
    </location>
</feature>
<reference evidence="3" key="1">
    <citation type="submission" date="2018-04" db="EMBL/GenBank/DDBJ databases">
        <title>Whole genome sequencing of Hypsizygus marmoreus.</title>
        <authorList>
            <person name="Choi I.-G."/>
            <person name="Min B."/>
            <person name="Kim J.-G."/>
            <person name="Kim S."/>
            <person name="Oh Y.-L."/>
            <person name="Kong W.-S."/>
            <person name="Park H."/>
            <person name="Jeong J."/>
            <person name="Song E.-S."/>
        </authorList>
    </citation>
    <scope>NUCLEOTIDE SEQUENCE [LARGE SCALE GENOMIC DNA]</scope>
    <source>
        <strain evidence="3">51987-8</strain>
    </source>
</reference>
<accession>A0A369K0P8</accession>
<dbReference type="EMBL" id="LUEZ02000015">
    <property type="protein sequence ID" value="RDB27558.1"/>
    <property type="molecule type" value="Genomic_DNA"/>
</dbReference>
<evidence type="ECO:0000313" key="4">
    <source>
        <dbReference type="Proteomes" id="UP000076154"/>
    </source>
</evidence>
<evidence type="ECO:0000256" key="2">
    <source>
        <dbReference type="SAM" id="Phobius"/>
    </source>
</evidence>
<evidence type="ECO:0000256" key="1">
    <source>
        <dbReference type="SAM" id="MobiDB-lite"/>
    </source>
</evidence>
<keyword evidence="4" id="KW-1185">Reference proteome</keyword>